<dbReference type="RefSeq" id="WP_073227922.1">
    <property type="nucleotide sequence ID" value="NZ_FQUQ01000001.1"/>
</dbReference>
<dbReference type="STRING" id="288992.SAMN04488522_101904"/>
<evidence type="ECO:0000256" key="1">
    <source>
        <dbReference type="SAM" id="SignalP"/>
    </source>
</evidence>
<keyword evidence="4" id="KW-1185">Reference proteome</keyword>
<sequence length="134" mass="15193">MKSKSAILLLLTLLLSVTACKKDRDKEPEKTVNEKVIGRWNLTSFIEIIQKPGEPPKTNTSEFKGGYFEFFADGTMKTNIEGELTATYKIKNDTTIELFDEPYTIKEITNNKFVFEASYTSSTRTVTSTFTLGR</sequence>
<evidence type="ECO:0000313" key="3">
    <source>
        <dbReference type="EMBL" id="SHE68188.1"/>
    </source>
</evidence>
<feature type="domain" description="Lipocalin-like" evidence="2">
    <location>
        <begin position="37"/>
        <end position="115"/>
    </location>
</feature>
<name>A0A1M4VGX4_9SPHI</name>
<keyword evidence="1" id="KW-0732">Signal</keyword>
<reference evidence="4" key="1">
    <citation type="submission" date="2016-11" db="EMBL/GenBank/DDBJ databases">
        <authorList>
            <person name="Varghese N."/>
            <person name="Submissions S."/>
        </authorList>
    </citation>
    <scope>NUCLEOTIDE SEQUENCE [LARGE SCALE GENOMIC DNA]</scope>
    <source>
        <strain evidence="4">DSM 16990</strain>
    </source>
</reference>
<evidence type="ECO:0000313" key="4">
    <source>
        <dbReference type="Proteomes" id="UP000184287"/>
    </source>
</evidence>
<organism evidence="3 4">
    <name type="scientific">Pedobacter caeni</name>
    <dbReference type="NCBI Taxonomy" id="288992"/>
    <lineage>
        <taxon>Bacteria</taxon>
        <taxon>Pseudomonadati</taxon>
        <taxon>Bacteroidota</taxon>
        <taxon>Sphingobacteriia</taxon>
        <taxon>Sphingobacteriales</taxon>
        <taxon>Sphingobacteriaceae</taxon>
        <taxon>Pedobacter</taxon>
    </lineage>
</organism>
<proteinExistence type="predicted"/>
<dbReference type="Proteomes" id="UP000184287">
    <property type="component" value="Unassembled WGS sequence"/>
</dbReference>
<gene>
    <name evidence="3" type="ORF">SAMN04488522_101904</name>
</gene>
<protein>
    <recommendedName>
        <fullName evidence="2">Lipocalin-like domain-containing protein</fullName>
    </recommendedName>
</protein>
<dbReference type="Pfam" id="PF13648">
    <property type="entry name" value="Lipocalin_4"/>
    <property type="match status" value="1"/>
</dbReference>
<accession>A0A1M4VGX4</accession>
<evidence type="ECO:0000259" key="2">
    <source>
        <dbReference type="Pfam" id="PF13648"/>
    </source>
</evidence>
<dbReference type="AlphaFoldDB" id="A0A1M4VGX4"/>
<dbReference type="OrthoDB" id="1495221at2"/>
<feature type="chain" id="PRO_5012228818" description="Lipocalin-like domain-containing protein" evidence="1">
    <location>
        <begin position="22"/>
        <end position="134"/>
    </location>
</feature>
<dbReference type="PROSITE" id="PS51257">
    <property type="entry name" value="PROKAR_LIPOPROTEIN"/>
    <property type="match status" value="1"/>
</dbReference>
<dbReference type="EMBL" id="FQUQ01000001">
    <property type="protein sequence ID" value="SHE68188.1"/>
    <property type="molecule type" value="Genomic_DNA"/>
</dbReference>
<dbReference type="InterPro" id="IPR024311">
    <property type="entry name" value="Lipocalin-like"/>
</dbReference>
<feature type="signal peptide" evidence="1">
    <location>
        <begin position="1"/>
        <end position="21"/>
    </location>
</feature>